<dbReference type="InterPro" id="IPR008579">
    <property type="entry name" value="UGlyAH_Cupin_dom"/>
</dbReference>
<accession>A0A7Y0DWU6</accession>
<dbReference type="EMBL" id="JABBNT010000001">
    <property type="protein sequence ID" value="NMM43035.1"/>
    <property type="molecule type" value="Genomic_DNA"/>
</dbReference>
<dbReference type="RefSeq" id="WP_169623344.1">
    <property type="nucleotide sequence ID" value="NZ_JABBNT010000001.1"/>
</dbReference>
<evidence type="ECO:0000313" key="3">
    <source>
        <dbReference type="Proteomes" id="UP000539372"/>
    </source>
</evidence>
<comment type="caution">
    <text evidence="2">The sequence shown here is derived from an EMBL/GenBank/DDBJ whole genome shotgun (WGS) entry which is preliminary data.</text>
</comment>
<evidence type="ECO:0000313" key="2">
    <source>
        <dbReference type="EMBL" id="NMM43035.1"/>
    </source>
</evidence>
<dbReference type="SUPFAM" id="SSF51182">
    <property type="entry name" value="RmlC-like cupins"/>
    <property type="match status" value="1"/>
</dbReference>
<feature type="domain" description="(S)-ureidoglycine aminohydrolase cupin" evidence="1">
    <location>
        <begin position="54"/>
        <end position="119"/>
    </location>
</feature>
<dbReference type="AlphaFoldDB" id="A0A7Y0DWU6"/>
<evidence type="ECO:0000259" key="1">
    <source>
        <dbReference type="Pfam" id="PF05899"/>
    </source>
</evidence>
<proteinExistence type="predicted"/>
<dbReference type="PANTHER" id="PTHR40943:SF1">
    <property type="entry name" value="CYTOPLASMIC PROTEIN"/>
    <property type="match status" value="1"/>
</dbReference>
<gene>
    <name evidence="2" type="ORF">HH303_01000</name>
</gene>
<dbReference type="Pfam" id="PF05899">
    <property type="entry name" value="Cupin_3"/>
    <property type="match status" value="1"/>
</dbReference>
<dbReference type="Proteomes" id="UP000539372">
    <property type="component" value="Unassembled WGS sequence"/>
</dbReference>
<reference evidence="2 3" key="1">
    <citation type="submission" date="2020-04" db="EMBL/GenBank/DDBJ databases">
        <title>Rhodospirillaceae bacterium KN72 isolated from deep sea.</title>
        <authorList>
            <person name="Zhang D.-C."/>
        </authorList>
    </citation>
    <scope>NUCLEOTIDE SEQUENCE [LARGE SCALE GENOMIC DNA]</scope>
    <source>
        <strain evidence="2 3">KN72</strain>
    </source>
</reference>
<dbReference type="InterPro" id="IPR011051">
    <property type="entry name" value="RmlC_Cupin_sf"/>
</dbReference>
<dbReference type="Gene3D" id="2.60.120.10">
    <property type="entry name" value="Jelly Rolls"/>
    <property type="match status" value="1"/>
</dbReference>
<protein>
    <submittedName>
        <fullName evidence="2">Cupin domain-containing protein</fullName>
    </submittedName>
</protein>
<organism evidence="2 3">
    <name type="scientific">Pacificispira spongiicola</name>
    <dbReference type="NCBI Taxonomy" id="2729598"/>
    <lineage>
        <taxon>Bacteria</taxon>
        <taxon>Pseudomonadati</taxon>
        <taxon>Pseudomonadota</taxon>
        <taxon>Alphaproteobacteria</taxon>
        <taxon>Rhodospirillales</taxon>
        <taxon>Rhodospirillaceae</taxon>
        <taxon>Pacificispira</taxon>
    </lineage>
</organism>
<dbReference type="InterPro" id="IPR014710">
    <property type="entry name" value="RmlC-like_jellyroll"/>
</dbReference>
<keyword evidence="3" id="KW-1185">Reference proteome</keyword>
<sequence>MTANLASSAPYIQGVTAWSEDLADWGVQPDALDGESRNSGRLLWKGPVANRPESGVWVCTPGRWRLKLPADELCHFVSGRATYRSDEGEVIEVTPGTVVHFREGWAGECTVHETIRNVYMLI</sequence>
<dbReference type="PANTHER" id="PTHR40943">
    <property type="entry name" value="CYTOPLASMIC PROTEIN-RELATED"/>
    <property type="match status" value="1"/>
</dbReference>
<name>A0A7Y0DWU6_9PROT</name>